<comment type="similarity">
    <text evidence="2">Belongs to the TMEM256 family.</text>
</comment>
<name>A0A0A9Z1P3_LYGHE</name>
<evidence type="ECO:0000256" key="3">
    <source>
        <dbReference type="ARBA" id="ARBA00022692"/>
    </source>
</evidence>
<proteinExistence type="inferred from homology"/>
<evidence type="ECO:0000256" key="6">
    <source>
        <dbReference type="SAM" id="Phobius"/>
    </source>
</evidence>
<evidence type="ECO:0000256" key="2">
    <source>
        <dbReference type="ARBA" id="ARBA00006208"/>
    </source>
</evidence>
<reference evidence="8" key="3">
    <citation type="submission" date="2014-09" db="EMBL/GenBank/DDBJ databases">
        <authorList>
            <person name="Magalhaes I.L.F."/>
            <person name="Oliveira U."/>
            <person name="Santos F.R."/>
            <person name="Vidigal T.H.D.A."/>
            <person name="Brescovit A.D."/>
            <person name="Santos A.J."/>
        </authorList>
    </citation>
    <scope>NUCLEOTIDE SEQUENCE</scope>
</reference>
<dbReference type="EMBL" id="GBHO01005215">
    <property type="protein sequence ID" value="JAG38389.1"/>
    <property type="molecule type" value="Transcribed_RNA"/>
</dbReference>
<reference evidence="7" key="1">
    <citation type="journal article" date="2014" name="PLoS ONE">
        <title>Transcriptome-Based Identification of ABC Transporters in the Western Tarnished Plant Bug Lygus hesperus.</title>
        <authorList>
            <person name="Hull J.J."/>
            <person name="Chaney K."/>
            <person name="Geib S.M."/>
            <person name="Fabrick J.A."/>
            <person name="Brent C.S."/>
            <person name="Walsh D."/>
            <person name="Lavine L.C."/>
        </authorList>
    </citation>
    <scope>NUCLEOTIDE SEQUENCE</scope>
</reference>
<keyword evidence="4 6" id="KW-1133">Transmembrane helix</keyword>
<dbReference type="GO" id="GO:0016020">
    <property type="term" value="C:membrane"/>
    <property type="evidence" value="ECO:0007669"/>
    <property type="project" value="UniProtKB-SubCell"/>
</dbReference>
<dbReference type="PANTHER" id="PTHR43461">
    <property type="entry name" value="TRANSMEMBRANE PROTEIN 256"/>
    <property type="match status" value="1"/>
</dbReference>
<comment type="subcellular location">
    <subcellularLocation>
        <location evidence="1">Membrane</location>
        <topology evidence="1">Multi-pass membrane protein</topology>
    </subcellularLocation>
</comment>
<evidence type="ECO:0000313" key="9">
    <source>
        <dbReference type="EMBL" id="JAQ00203.1"/>
    </source>
</evidence>
<evidence type="ECO:0000256" key="5">
    <source>
        <dbReference type="ARBA" id="ARBA00023136"/>
    </source>
</evidence>
<protein>
    <submittedName>
        <fullName evidence="9">UPF0451 protein C17orf61</fullName>
    </submittedName>
</protein>
<sequence>MSLGEAPGVGSFVNYVLFTNPITTTTTNALVNLAQGLQSSWSSMTPKPQTQIIKMAPEPLWKLASSSGYFVRAAGVSGALAVILGAYGAHTILPDKEKDEVAKRTFQTANTYHSMHSLALLGVPLCRYPAISGSLFTLGLFMFCGTCYYSSITGDNRLRKLTPIGGTCFILGWLAMIL</sequence>
<dbReference type="PANTHER" id="PTHR43461:SF1">
    <property type="entry name" value="TRANSMEMBRANE PROTEIN 256"/>
    <property type="match status" value="1"/>
</dbReference>
<dbReference type="InterPro" id="IPR006696">
    <property type="entry name" value="DUF423"/>
</dbReference>
<evidence type="ECO:0000313" key="7">
    <source>
        <dbReference type="EMBL" id="JAG38389.1"/>
    </source>
</evidence>
<feature type="transmembrane region" description="Helical" evidence="6">
    <location>
        <begin position="128"/>
        <end position="149"/>
    </location>
</feature>
<keyword evidence="5 6" id="KW-0472">Membrane</keyword>
<dbReference type="EMBL" id="GDHC01018426">
    <property type="protein sequence ID" value="JAQ00203.1"/>
    <property type="molecule type" value="Transcribed_RNA"/>
</dbReference>
<gene>
    <name evidence="9" type="primary">CQ061_0</name>
    <name evidence="7" type="ORF">CM83_40383</name>
    <name evidence="9" type="ORF">g.65143</name>
</gene>
<reference evidence="7" key="2">
    <citation type="submission" date="2014-07" db="EMBL/GenBank/DDBJ databases">
        <authorList>
            <person name="Hull J."/>
        </authorList>
    </citation>
    <scope>NUCLEOTIDE SEQUENCE</scope>
</reference>
<reference evidence="9" key="4">
    <citation type="journal article" date="2016" name="Gigascience">
        <title>De novo construction of an expanded transcriptome assembly for the western tarnished plant bug, Lygus hesperus.</title>
        <authorList>
            <person name="Tassone E.E."/>
            <person name="Geib S.M."/>
            <person name="Hall B."/>
            <person name="Fabrick J.A."/>
            <person name="Brent C.S."/>
            <person name="Hull J.J."/>
        </authorList>
    </citation>
    <scope>NUCLEOTIDE SEQUENCE</scope>
</reference>
<evidence type="ECO:0000256" key="1">
    <source>
        <dbReference type="ARBA" id="ARBA00004141"/>
    </source>
</evidence>
<accession>A0A0A9Z1P3</accession>
<evidence type="ECO:0000313" key="8">
    <source>
        <dbReference type="EMBL" id="JAG52238.1"/>
    </source>
</evidence>
<dbReference type="AlphaFoldDB" id="A0A0A9Z1P3"/>
<keyword evidence="3 6" id="KW-0812">Transmembrane</keyword>
<feature type="transmembrane region" description="Helical" evidence="6">
    <location>
        <begin position="69"/>
        <end position="89"/>
    </location>
</feature>
<organism evidence="7">
    <name type="scientific">Lygus hesperus</name>
    <name type="common">Western plant bug</name>
    <dbReference type="NCBI Taxonomy" id="30085"/>
    <lineage>
        <taxon>Eukaryota</taxon>
        <taxon>Metazoa</taxon>
        <taxon>Ecdysozoa</taxon>
        <taxon>Arthropoda</taxon>
        <taxon>Hexapoda</taxon>
        <taxon>Insecta</taxon>
        <taxon>Pterygota</taxon>
        <taxon>Neoptera</taxon>
        <taxon>Paraneoptera</taxon>
        <taxon>Hemiptera</taxon>
        <taxon>Heteroptera</taxon>
        <taxon>Panheteroptera</taxon>
        <taxon>Cimicomorpha</taxon>
        <taxon>Miridae</taxon>
        <taxon>Mirini</taxon>
        <taxon>Lygus</taxon>
    </lineage>
</organism>
<dbReference type="EMBL" id="GBRD01013588">
    <property type="protein sequence ID" value="JAG52238.1"/>
    <property type="molecule type" value="Transcribed_RNA"/>
</dbReference>
<dbReference type="Pfam" id="PF04241">
    <property type="entry name" value="DUF423"/>
    <property type="match status" value="1"/>
</dbReference>
<evidence type="ECO:0000256" key="4">
    <source>
        <dbReference type="ARBA" id="ARBA00022989"/>
    </source>
</evidence>